<sequence>MTKGCRGYIFSRPFLGERVPQHVQNLVIRDYCARKGLAYRLSATEYAMEGCWMMLQGVLEELPHLDGIVLYSLFQLPEQDAARLAVYQRVLAAGASLHGAVEDFALGSEDDARRVEDLWLVRRFLARSGQGE</sequence>
<protein>
    <recommendedName>
        <fullName evidence="2">Sporadic carbohydrate cluster protein, LIC12192 family</fullName>
    </recommendedName>
</protein>
<dbReference type="EMBL" id="MLJW01000382">
    <property type="protein sequence ID" value="OIQ88221.1"/>
    <property type="molecule type" value="Genomic_DNA"/>
</dbReference>
<organism evidence="1">
    <name type="scientific">mine drainage metagenome</name>
    <dbReference type="NCBI Taxonomy" id="410659"/>
    <lineage>
        <taxon>unclassified sequences</taxon>
        <taxon>metagenomes</taxon>
        <taxon>ecological metagenomes</taxon>
    </lineage>
</organism>
<proteinExistence type="predicted"/>
<comment type="caution">
    <text evidence="1">The sequence shown here is derived from an EMBL/GenBank/DDBJ whole genome shotgun (WGS) entry which is preliminary data.</text>
</comment>
<accession>A0A1J5RJA7</accession>
<name>A0A1J5RJA7_9ZZZZ</name>
<dbReference type="AlphaFoldDB" id="A0A1J5RJA7"/>
<reference evidence="1" key="1">
    <citation type="submission" date="2016-10" db="EMBL/GenBank/DDBJ databases">
        <title>Sequence of Gallionella enrichment culture.</title>
        <authorList>
            <person name="Poehlein A."/>
            <person name="Muehling M."/>
            <person name="Daniel R."/>
        </authorList>
    </citation>
    <scope>NUCLEOTIDE SEQUENCE</scope>
</reference>
<dbReference type="NCBIfam" id="TIGR04323">
    <property type="entry name" value="SpoChoClust_1"/>
    <property type="match status" value="1"/>
</dbReference>
<evidence type="ECO:0000313" key="1">
    <source>
        <dbReference type="EMBL" id="OIQ88221.1"/>
    </source>
</evidence>
<dbReference type="InterPro" id="IPR027610">
    <property type="entry name" value="SpoChClust_LIC12192"/>
</dbReference>
<evidence type="ECO:0008006" key="2">
    <source>
        <dbReference type="Google" id="ProtNLM"/>
    </source>
</evidence>
<gene>
    <name evidence="1" type="ORF">GALL_299130</name>
</gene>